<accession>A0A809ZYZ1</accession>
<organism evidence="1">
    <name type="scientific">Bradyrhizobium diazoefficiens</name>
    <dbReference type="NCBI Taxonomy" id="1355477"/>
    <lineage>
        <taxon>Bacteria</taxon>
        <taxon>Pseudomonadati</taxon>
        <taxon>Pseudomonadota</taxon>
        <taxon>Alphaproteobacteria</taxon>
        <taxon>Hyphomicrobiales</taxon>
        <taxon>Nitrobacteraceae</taxon>
        <taxon>Bradyrhizobium</taxon>
    </lineage>
</organism>
<gene>
    <name evidence="1" type="ORF">XF5B_39020</name>
</gene>
<name>A0A809ZYZ1_9BRAD</name>
<protein>
    <submittedName>
        <fullName evidence="1">Uncharacterized protein</fullName>
    </submittedName>
</protein>
<proteinExistence type="predicted"/>
<sequence>MEEGTVTQGLDAIELAMKVGDQIWLRMPPDFKFQIVRRAGGNGTGWDIELLSDTPLDGDQKRALWTDAIWPLRRQYHLKPEG</sequence>
<reference evidence="1" key="1">
    <citation type="submission" date="2020-05" db="EMBL/GenBank/DDBJ databases">
        <title>Complete genome sequence of Bradyrhizobium diazoefficiens XF5 isolated from soybean nodule.</title>
        <authorList>
            <person name="Noda R."/>
            <person name="Kakizaki K."/>
            <person name="Minamisawa K."/>
        </authorList>
    </citation>
    <scope>NUCLEOTIDE SEQUENCE</scope>
    <source>
        <strain evidence="1">XF5</strain>
    </source>
</reference>
<dbReference type="EMBL" id="AP023095">
    <property type="protein sequence ID" value="BCE56390.1"/>
    <property type="molecule type" value="Genomic_DNA"/>
</dbReference>
<evidence type="ECO:0000313" key="1">
    <source>
        <dbReference type="EMBL" id="BCE56390.1"/>
    </source>
</evidence>
<dbReference type="AlphaFoldDB" id="A0A809ZYZ1"/>